<name>A0ABR2DW06_9ROSI</name>
<organism evidence="1 2">
    <name type="scientific">Hibiscus sabdariffa</name>
    <name type="common">roselle</name>
    <dbReference type="NCBI Taxonomy" id="183260"/>
    <lineage>
        <taxon>Eukaryota</taxon>
        <taxon>Viridiplantae</taxon>
        <taxon>Streptophyta</taxon>
        <taxon>Embryophyta</taxon>
        <taxon>Tracheophyta</taxon>
        <taxon>Spermatophyta</taxon>
        <taxon>Magnoliopsida</taxon>
        <taxon>eudicotyledons</taxon>
        <taxon>Gunneridae</taxon>
        <taxon>Pentapetalae</taxon>
        <taxon>rosids</taxon>
        <taxon>malvids</taxon>
        <taxon>Malvales</taxon>
        <taxon>Malvaceae</taxon>
        <taxon>Malvoideae</taxon>
        <taxon>Hibiscus</taxon>
    </lineage>
</organism>
<dbReference type="EMBL" id="JBBPBM010000023">
    <property type="protein sequence ID" value="KAK8546722.1"/>
    <property type="molecule type" value="Genomic_DNA"/>
</dbReference>
<keyword evidence="2" id="KW-1185">Reference proteome</keyword>
<evidence type="ECO:0000313" key="2">
    <source>
        <dbReference type="Proteomes" id="UP001472677"/>
    </source>
</evidence>
<proteinExistence type="predicted"/>
<protein>
    <submittedName>
        <fullName evidence="1">Uncharacterized protein</fullName>
    </submittedName>
</protein>
<gene>
    <name evidence="1" type="ORF">V6N12_027492</name>
</gene>
<sequence length="105" mass="11428">MKSAAVTEARSSRDVATAQAVDCSKTECFPPVFSRSGQRRSGCNVACVAGSSQSCQRVVPRLPALQKWAWFRERGWVSKHAACSIFISAFSAHVSIKVCRDAEYG</sequence>
<comment type="caution">
    <text evidence="1">The sequence shown here is derived from an EMBL/GenBank/DDBJ whole genome shotgun (WGS) entry which is preliminary data.</text>
</comment>
<dbReference type="Proteomes" id="UP001472677">
    <property type="component" value="Unassembled WGS sequence"/>
</dbReference>
<evidence type="ECO:0000313" key="1">
    <source>
        <dbReference type="EMBL" id="KAK8546722.1"/>
    </source>
</evidence>
<reference evidence="1 2" key="1">
    <citation type="journal article" date="2024" name="G3 (Bethesda)">
        <title>Genome assembly of Hibiscus sabdariffa L. provides insights into metabolisms of medicinal natural products.</title>
        <authorList>
            <person name="Kim T."/>
        </authorList>
    </citation>
    <scope>NUCLEOTIDE SEQUENCE [LARGE SCALE GENOMIC DNA]</scope>
    <source>
        <strain evidence="1">TK-2024</strain>
        <tissue evidence="1">Old leaves</tissue>
    </source>
</reference>
<accession>A0ABR2DW06</accession>